<dbReference type="GeneID" id="85436339"/>
<proteinExistence type="predicted"/>
<name>A0AAD8PVP5_9PEZI</name>
<dbReference type="RefSeq" id="XP_060412141.1">
    <property type="nucleotide sequence ID" value="XM_060552099.1"/>
</dbReference>
<protein>
    <submittedName>
        <fullName evidence="2">Uncharacterized protein</fullName>
    </submittedName>
</protein>
<evidence type="ECO:0000313" key="3">
    <source>
        <dbReference type="Proteomes" id="UP001230504"/>
    </source>
</evidence>
<comment type="caution">
    <text evidence="2">The sequence shown here is derived from an EMBL/GenBank/DDBJ whole genome shotgun (WGS) entry which is preliminary data.</text>
</comment>
<organism evidence="2 3">
    <name type="scientific">Colletotrichum navitas</name>
    <dbReference type="NCBI Taxonomy" id="681940"/>
    <lineage>
        <taxon>Eukaryota</taxon>
        <taxon>Fungi</taxon>
        <taxon>Dikarya</taxon>
        <taxon>Ascomycota</taxon>
        <taxon>Pezizomycotina</taxon>
        <taxon>Sordariomycetes</taxon>
        <taxon>Hypocreomycetidae</taxon>
        <taxon>Glomerellales</taxon>
        <taxon>Glomerellaceae</taxon>
        <taxon>Colletotrichum</taxon>
        <taxon>Colletotrichum graminicola species complex</taxon>
    </lineage>
</organism>
<feature type="region of interest" description="Disordered" evidence="1">
    <location>
        <begin position="172"/>
        <end position="191"/>
    </location>
</feature>
<keyword evidence="3" id="KW-1185">Reference proteome</keyword>
<dbReference type="EMBL" id="JAHLJV010000048">
    <property type="protein sequence ID" value="KAK1585088.1"/>
    <property type="molecule type" value="Genomic_DNA"/>
</dbReference>
<reference evidence="2" key="1">
    <citation type="submission" date="2021-06" db="EMBL/GenBank/DDBJ databases">
        <title>Comparative genomics, transcriptomics and evolutionary studies reveal genomic signatures of adaptation to plant cell wall in hemibiotrophic fungi.</title>
        <authorList>
            <consortium name="DOE Joint Genome Institute"/>
            <person name="Baroncelli R."/>
            <person name="Diaz J.F."/>
            <person name="Benocci T."/>
            <person name="Peng M."/>
            <person name="Battaglia E."/>
            <person name="Haridas S."/>
            <person name="Andreopoulos W."/>
            <person name="Labutti K."/>
            <person name="Pangilinan J."/>
            <person name="Floch G.L."/>
            <person name="Makela M.R."/>
            <person name="Henrissat B."/>
            <person name="Grigoriev I.V."/>
            <person name="Crouch J.A."/>
            <person name="De Vries R.P."/>
            <person name="Sukno S.A."/>
            <person name="Thon M.R."/>
        </authorList>
    </citation>
    <scope>NUCLEOTIDE SEQUENCE</scope>
    <source>
        <strain evidence="2">CBS 125086</strain>
    </source>
</reference>
<gene>
    <name evidence="2" type="ORF">LY79DRAFT_278619</name>
</gene>
<evidence type="ECO:0000313" key="2">
    <source>
        <dbReference type="EMBL" id="KAK1585088.1"/>
    </source>
</evidence>
<sequence>MAHGMYVSLPRPPSPRSSQLLGTLLRTHVPLIGYFPAGKETKTRTPYFGRHDRGQPPLSSRHFWSYVTWKPTSFFPRLGFLWPSTLISSHAGGRLAFGLVYLIAGLGIVTRPDIKRCARNIVTLPRPYMVYPKHGFLSSLTCCLPVSNARPASTCRYDQTDPALGLCERRRPLASSSHPPCRRLSPRPAFP</sequence>
<evidence type="ECO:0000256" key="1">
    <source>
        <dbReference type="SAM" id="MobiDB-lite"/>
    </source>
</evidence>
<accession>A0AAD8PVP5</accession>
<dbReference type="AlphaFoldDB" id="A0AAD8PVP5"/>
<dbReference type="Proteomes" id="UP001230504">
    <property type="component" value="Unassembled WGS sequence"/>
</dbReference>